<feature type="transmembrane region" description="Helical" evidence="1">
    <location>
        <begin position="263"/>
        <end position="283"/>
    </location>
</feature>
<feature type="domain" description="SGNH" evidence="3">
    <location>
        <begin position="431"/>
        <end position="660"/>
    </location>
</feature>
<dbReference type="PANTHER" id="PTHR23028">
    <property type="entry name" value="ACETYLTRANSFERASE"/>
    <property type="match status" value="1"/>
</dbReference>
<dbReference type="InterPro" id="IPR002656">
    <property type="entry name" value="Acyl_transf_3_dom"/>
</dbReference>
<keyword evidence="4" id="KW-0808">Transferase</keyword>
<feature type="transmembrane region" description="Helical" evidence="1">
    <location>
        <begin position="361"/>
        <end position="382"/>
    </location>
</feature>
<evidence type="ECO:0000313" key="5">
    <source>
        <dbReference type="Proteomes" id="UP000676649"/>
    </source>
</evidence>
<evidence type="ECO:0000259" key="2">
    <source>
        <dbReference type="Pfam" id="PF01757"/>
    </source>
</evidence>
<evidence type="ECO:0000313" key="4">
    <source>
        <dbReference type="EMBL" id="QWF69409.1"/>
    </source>
</evidence>
<dbReference type="GO" id="GO:0016747">
    <property type="term" value="F:acyltransferase activity, transferring groups other than amino-acyl groups"/>
    <property type="evidence" value="ECO:0007669"/>
    <property type="project" value="InterPro"/>
</dbReference>
<dbReference type="RefSeq" id="WP_215579261.1">
    <property type="nucleotide sequence ID" value="NZ_CP073754.1"/>
</dbReference>
<dbReference type="InterPro" id="IPR050879">
    <property type="entry name" value="Acyltransferase_3"/>
</dbReference>
<feature type="transmembrane region" description="Helical" evidence="1">
    <location>
        <begin position="147"/>
        <end position="168"/>
    </location>
</feature>
<keyword evidence="1" id="KW-1133">Transmembrane helix</keyword>
<dbReference type="GO" id="GO:0016020">
    <property type="term" value="C:membrane"/>
    <property type="evidence" value="ECO:0007669"/>
    <property type="project" value="TreeGrafter"/>
</dbReference>
<evidence type="ECO:0000256" key="1">
    <source>
        <dbReference type="SAM" id="Phobius"/>
    </source>
</evidence>
<dbReference type="GO" id="GO:0009103">
    <property type="term" value="P:lipopolysaccharide biosynthetic process"/>
    <property type="evidence" value="ECO:0007669"/>
    <property type="project" value="TreeGrafter"/>
</dbReference>
<name>A0A975R8Q1_9GAMM</name>
<dbReference type="EMBL" id="CP073754">
    <property type="protein sequence ID" value="QWF69409.1"/>
    <property type="molecule type" value="Genomic_DNA"/>
</dbReference>
<dbReference type="Proteomes" id="UP000676649">
    <property type="component" value="Chromosome"/>
</dbReference>
<dbReference type="Pfam" id="PF19040">
    <property type="entry name" value="SGNH"/>
    <property type="match status" value="1"/>
</dbReference>
<accession>A0A975R8Q1</accession>
<feature type="transmembrane region" description="Helical" evidence="1">
    <location>
        <begin position="45"/>
        <end position="66"/>
    </location>
</feature>
<feature type="transmembrane region" description="Helical" evidence="1">
    <location>
        <begin position="175"/>
        <end position="195"/>
    </location>
</feature>
<proteinExistence type="predicted"/>
<organism evidence="4 5">
    <name type="scientific">Methylomonas paludis</name>
    <dbReference type="NCBI Taxonomy" id="1173101"/>
    <lineage>
        <taxon>Bacteria</taxon>
        <taxon>Pseudomonadati</taxon>
        <taxon>Pseudomonadota</taxon>
        <taxon>Gammaproteobacteria</taxon>
        <taxon>Methylococcales</taxon>
        <taxon>Methylococcaceae</taxon>
        <taxon>Methylomonas</taxon>
    </lineage>
</organism>
<dbReference type="KEGG" id="mpad:KEF85_08420"/>
<dbReference type="Pfam" id="PF01757">
    <property type="entry name" value="Acyl_transf_3"/>
    <property type="match status" value="1"/>
</dbReference>
<feature type="transmembrane region" description="Helical" evidence="1">
    <location>
        <begin position="21"/>
        <end position="39"/>
    </location>
</feature>
<protein>
    <submittedName>
        <fullName evidence="4">Acyltransferase</fullName>
    </submittedName>
</protein>
<gene>
    <name evidence="4" type="ORF">KEF85_08420</name>
</gene>
<keyword evidence="4" id="KW-0012">Acyltransferase</keyword>
<keyword evidence="1" id="KW-0812">Transmembrane</keyword>
<dbReference type="PANTHER" id="PTHR23028:SF53">
    <property type="entry name" value="ACYL_TRANSF_3 DOMAIN-CONTAINING PROTEIN"/>
    <property type="match status" value="1"/>
</dbReference>
<dbReference type="InterPro" id="IPR043968">
    <property type="entry name" value="SGNH"/>
</dbReference>
<sequence>MNTANNSLKQKQLTHPKYRPDIDGLRAVAVLMVVAYHAFPTLFKGGFIGVDIFYVISGFLISTIIFENLKNATFSFAEFYRRRIKRIFPVLLLVILSCLVAGWYLLLVDEFQLLGKHVAAGIAYISNLVLWQESGYFDTASDQKPLLHLWSLGIEEQFYILWPFLLWLSWRNKLNLLLISVLTAGLSFGLNILMMHLNPVAAFYAPYCRFWELLTGSLWAYHSNFSNKATFQHLKLFNRHLRSISGLVLLALGFLLINREQAFPGWWALLPTLGTVLCISAGPKVLINRYILANPVMVWFGLISYPLYLWHWPVLVFLRIVNPSGFVHSTRIIAVAIAILLAWLSYKFLEKPIRSSKSSTNIVWVLIFLSIIELTAGLAIYFRIFQPRNNAKELQPIFNDISEAKSQVALKSVKFENETFNLISSGENISFLLGDSHIQQYIPRVDELIKQKSTNYNSVYFAIAPGCPPIPNVFEDNAQHLFCTQFLNSALKFIENSQVKVVVIGACWNCYFIDQTKPVKKNDQEFDYYHLNNGIRENFRNGRGKELALLELKHLLEAISKTKKVYLLLDNPFGDELDPKYYISGDRLAEIKIKPIVKTIHLAADVIAINAEMAKMAADIGVEAINPTSEICLDNRCPVLTEDNQFIYKDNNHLRPSYIRKFATYLDSAIVEKQD</sequence>
<keyword evidence="1" id="KW-0472">Membrane</keyword>
<feature type="transmembrane region" description="Helical" evidence="1">
    <location>
        <begin position="290"/>
        <end position="310"/>
    </location>
</feature>
<dbReference type="AlphaFoldDB" id="A0A975R8Q1"/>
<keyword evidence="5" id="KW-1185">Reference proteome</keyword>
<feature type="transmembrane region" description="Helical" evidence="1">
    <location>
        <begin position="330"/>
        <end position="349"/>
    </location>
</feature>
<feature type="domain" description="Acyltransferase 3" evidence="2">
    <location>
        <begin position="21"/>
        <end position="346"/>
    </location>
</feature>
<evidence type="ECO:0000259" key="3">
    <source>
        <dbReference type="Pfam" id="PF19040"/>
    </source>
</evidence>
<reference evidence="4" key="1">
    <citation type="submission" date="2021-04" db="EMBL/GenBank/DDBJ databases">
        <title>Draft genome sequence data of methanotrophic Methylovulum sp. strain S1L and Methylomonas sp. strain S2AM isolated from boreal lake water columns.</title>
        <authorList>
            <person name="Rissanen A.J."/>
            <person name="Mangayil R."/>
            <person name="Svenning M.M."/>
            <person name="Khanongnuch R."/>
        </authorList>
    </citation>
    <scope>NUCLEOTIDE SEQUENCE</scope>
    <source>
        <strain evidence="4">S2AM</strain>
    </source>
</reference>
<feature type="transmembrane region" description="Helical" evidence="1">
    <location>
        <begin position="87"/>
        <end position="106"/>
    </location>
</feature>